<name>A0ABD0NB83_CIRMR</name>
<protein>
    <submittedName>
        <fullName evidence="2">Uncharacterized protein</fullName>
    </submittedName>
</protein>
<feature type="compositionally biased region" description="Basic and acidic residues" evidence="1">
    <location>
        <begin position="33"/>
        <end position="42"/>
    </location>
</feature>
<gene>
    <name evidence="2" type="ORF">M9458_047029</name>
</gene>
<evidence type="ECO:0000313" key="2">
    <source>
        <dbReference type="EMBL" id="KAL0158953.1"/>
    </source>
</evidence>
<dbReference type="Proteomes" id="UP001529510">
    <property type="component" value="Unassembled WGS sequence"/>
</dbReference>
<sequence>MERSYHPETSPPSPRCAEPKPEPTNDGEPEPTANDKPHEATELRIATKPASNVKPGARASYNAHHKEKSCG</sequence>
<feature type="non-terminal residue" evidence="2">
    <location>
        <position position="71"/>
    </location>
</feature>
<comment type="caution">
    <text evidence="2">The sequence shown here is derived from an EMBL/GenBank/DDBJ whole genome shotgun (WGS) entry which is preliminary data.</text>
</comment>
<accession>A0ABD0NB83</accession>
<organism evidence="2 3">
    <name type="scientific">Cirrhinus mrigala</name>
    <name type="common">Mrigala</name>
    <dbReference type="NCBI Taxonomy" id="683832"/>
    <lineage>
        <taxon>Eukaryota</taxon>
        <taxon>Metazoa</taxon>
        <taxon>Chordata</taxon>
        <taxon>Craniata</taxon>
        <taxon>Vertebrata</taxon>
        <taxon>Euteleostomi</taxon>
        <taxon>Actinopterygii</taxon>
        <taxon>Neopterygii</taxon>
        <taxon>Teleostei</taxon>
        <taxon>Ostariophysi</taxon>
        <taxon>Cypriniformes</taxon>
        <taxon>Cyprinidae</taxon>
        <taxon>Labeoninae</taxon>
        <taxon>Labeonini</taxon>
        <taxon>Cirrhinus</taxon>
    </lineage>
</organism>
<evidence type="ECO:0000256" key="1">
    <source>
        <dbReference type="SAM" id="MobiDB-lite"/>
    </source>
</evidence>
<dbReference type="AlphaFoldDB" id="A0ABD0NB83"/>
<reference evidence="2 3" key="1">
    <citation type="submission" date="2024-05" db="EMBL/GenBank/DDBJ databases">
        <title>Genome sequencing and assembly of Indian major carp, Cirrhinus mrigala (Hamilton, 1822).</title>
        <authorList>
            <person name="Mohindra V."/>
            <person name="Chowdhury L.M."/>
            <person name="Lal K."/>
            <person name="Jena J.K."/>
        </authorList>
    </citation>
    <scope>NUCLEOTIDE SEQUENCE [LARGE SCALE GENOMIC DNA]</scope>
    <source>
        <strain evidence="2">CM1030</strain>
        <tissue evidence="2">Blood</tissue>
    </source>
</reference>
<evidence type="ECO:0000313" key="3">
    <source>
        <dbReference type="Proteomes" id="UP001529510"/>
    </source>
</evidence>
<dbReference type="EMBL" id="JAMKFB020000023">
    <property type="protein sequence ID" value="KAL0158953.1"/>
    <property type="molecule type" value="Genomic_DNA"/>
</dbReference>
<proteinExistence type="predicted"/>
<keyword evidence="3" id="KW-1185">Reference proteome</keyword>
<feature type="region of interest" description="Disordered" evidence="1">
    <location>
        <begin position="1"/>
        <end position="71"/>
    </location>
</feature>